<accession>D2RRW6</accession>
<protein>
    <submittedName>
        <fullName evidence="2">Uncharacterized protein</fullName>
    </submittedName>
</protein>
<gene>
    <name evidence="2" type="ordered locus">Htur_3721</name>
</gene>
<dbReference type="EMBL" id="CP001860">
    <property type="protein sequence ID" value="ADB62583.1"/>
    <property type="molecule type" value="Genomic_DNA"/>
</dbReference>
<dbReference type="RefSeq" id="WP_012944829.1">
    <property type="nucleotide sequence ID" value="NC_013743.1"/>
</dbReference>
<feature type="region of interest" description="Disordered" evidence="1">
    <location>
        <begin position="115"/>
        <end position="176"/>
    </location>
</feature>
<name>D2RRW6_HALTV</name>
<feature type="compositionally biased region" description="Basic and acidic residues" evidence="1">
    <location>
        <begin position="115"/>
        <end position="126"/>
    </location>
</feature>
<evidence type="ECO:0000313" key="2">
    <source>
        <dbReference type="EMBL" id="ADB62583.1"/>
    </source>
</evidence>
<feature type="compositionally biased region" description="Low complexity" evidence="1">
    <location>
        <begin position="164"/>
        <end position="176"/>
    </location>
</feature>
<dbReference type="Proteomes" id="UP000001903">
    <property type="component" value="Chromosome"/>
</dbReference>
<dbReference type="AlphaFoldDB" id="D2RRW6"/>
<evidence type="ECO:0000256" key="1">
    <source>
        <dbReference type="SAM" id="MobiDB-lite"/>
    </source>
</evidence>
<feature type="region of interest" description="Disordered" evidence="1">
    <location>
        <begin position="1"/>
        <end position="22"/>
    </location>
</feature>
<dbReference type="HOGENOM" id="CLU_1598992_0_0_2"/>
<dbReference type="KEGG" id="htu:Htur_3721"/>
<proteinExistence type="predicted"/>
<feature type="compositionally biased region" description="Basic and acidic residues" evidence="1">
    <location>
        <begin position="145"/>
        <end position="154"/>
    </location>
</feature>
<feature type="region of interest" description="Disordered" evidence="1">
    <location>
        <begin position="69"/>
        <end position="91"/>
    </location>
</feature>
<dbReference type="GeneID" id="8744347"/>
<dbReference type="eggNOG" id="arCOG13334">
    <property type="taxonomic scope" value="Archaea"/>
</dbReference>
<sequence>MGGELSIRVDGERTPPPVEGLDAEDGVWRLSLEPHRDLLVDITGVEPTDEFTRRELETVRARLEGYVEREKRTPDESAGRANEAAGDHARSPVDRLRRLLALLVGRVPLVGTVTADRDSSDRRTDAQRSYSPETAQQLARVFRAAIDDRQREIPEATGTVSVPAATTGSSANASAD</sequence>
<dbReference type="OrthoDB" id="188146at2157"/>
<reference evidence="2 3" key="1">
    <citation type="journal article" date="2010" name="Stand. Genomic Sci.">
        <title>Complete genome sequence of Haloterrigena turkmenica type strain (4k).</title>
        <authorList>
            <person name="Saunders E."/>
            <person name="Tindall B.J."/>
            <person name="Fahnrich R."/>
            <person name="Lapidus A."/>
            <person name="Copeland A."/>
            <person name="Del Rio T.G."/>
            <person name="Lucas S."/>
            <person name="Chen F."/>
            <person name="Tice H."/>
            <person name="Cheng J.F."/>
            <person name="Han C."/>
            <person name="Detter J.C."/>
            <person name="Bruce D."/>
            <person name="Goodwin L."/>
            <person name="Chain P."/>
            <person name="Pitluck S."/>
            <person name="Pati A."/>
            <person name="Ivanova N."/>
            <person name="Mavromatis K."/>
            <person name="Chen A."/>
            <person name="Palaniappan K."/>
            <person name="Land M."/>
            <person name="Hauser L."/>
            <person name="Chang Y.J."/>
            <person name="Jeffries C.D."/>
            <person name="Brettin T."/>
            <person name="Rohde M."/>
            <person name="Goker M."/>
            <person name="Bristow J."/>
            <person name="Eisen J.A."/>
            <person name="Markowitz V."/>
            <person name="Hugenholtz P."/>
            <person name="Klenk H.P."/>
            <person name="Kyrpides N.C."/>
        </authorList>
    </citation>
    <scope>NUCLEOTIDE SEQUENCE [LARGE SCALE GENOMIC DNA]</scope>
    <source>
        <strain evidence="3">ATCC 51198 / DSM 5511 / JCM 9101 / NCIMB 13204 / VKM B-1734 / 4k</strain>
    </source>
</reference>
<organism evidence="2 3">
    <name type="scientific">Haloterrigena turkmenica (strain ATCC 51198 / DSM 5511 / JCM 9101 / NCIMB 13204 / VKM B-1734 / 4k)</name>
    <name type="common">Halococcus turkmenicus</name>
    <dbReference type="NCBI Taxonomy" id="543526"/>
    <lineage>
        <taxon>Archaea</taxon>
        <taxon>Methanobacteriati</taxon>
        <taxon>Methanobacteriota</taxon>
        <taxon>Stenosarchaea group</taxon>
        <taxon>Halobacteria</taxon>
        <taxon>Halobacteriales</taxon>
        <taxon>Natrialbaceae</taxon>
        <taxon>Haloterrigena</taxon>
    </lineage>
</organism>
<evidence type="ECO:0000313" key="3">
    <source>
        <dbReference type="Proteomes" id="UP000001903"/>
    </source>
</evidence>
<feature type="compositionally biased region" description="Basic and acidic residues" evidence="1">
    <location>
        <begin position="69"/>
        <end position="78"/>
    </location>
</feature>
<keyword evidence="3" id="KW-1185">Reference proteome</keyword>